<name>A0A5Q0UHF8_9ARCH</name>
<evidence type="ECO:0000313" key="3">
    <source>
        <dbReference type="Proteomes" id="UP000377803"/>
    </source>
</evidence>
<protein>
    <submittedName>
        <fullName evidence="2">Uncharacterized protein</fullName>
    </submittedName>
</protein>
<sequence>MGLNAAEVINQAEREEDQLYDDIRDVAEWFHEREGKMFERSEAEKKISSDLQFEPELVSEVLEELTSDIVDPVAQINNSQGNYIGIINYEEFDAGYVYLDYHDINGVQKKAVCATCVQNSEKDSQVKYTSSTKIQDEKNPDYTKLKEEINQHHQKHHNTKIEKIKTGATLASGTTIGGNRAATRNWVNNNADVPNADHADNAGQLEGNTTSQVQSHSPQDHGNGSHTENYASQNDLGYQLIASDGASGYIGSDDDPDVYTFDIGSGYTKRVLTFENASDIDAKLGARSPGVDSWDYVNHAEGAGTSEFFGQVDVAESGADIGPGYASFEVTEVPRPDGSISVGITRWHDEMSSGNYYITTADPTFSSSFSTLEVVVQPDPLDDGDYDFSFEAYCLR</sequence>
<organism evidence="2 3">
    <name type="scientific">Candidatus Nanohalobium constans</name>
    <dbReference type="NCBI Taxonomy" id="2565781"/>
    <lineage>
        <taxon>Archaea</taxon>
        <taxon>Candidatus Nanohalarchaeota</taxon>
        <taxon>Candidatus Nanohalobia</taxon>
        <taxon>Candidatus Nanohalobiales</taxon>
        <taxon>Candidatus Nanohalobiaceae</taxon>
        <taxon>Candidatus Nanohalobium</taxon>
    </lineage>
</organism>
<proteinExistence type="predicted"/>
<evidence type="ECO:0000313" key="2">
    <source>
        <dbReference type="EMBL" id="QGA80329.1"/>
    </source>
</evidence>
<keyword evidence="3" id="KW-1185">Reference proteome</keyword>
<dbReference type="OrthoDB" id="374877at2157"/>
<accession>A0A5Q0UHF8</accession>
<dbReference type="RefSeq" id="WP_153550068.1">
    <property type="nucleotide sequence ID" value="NZ_CP040089.1"/>
</dbReference>
<gene>
    <name evidence="2" type="ORF">LC1Nh_0428</name>
</gene>
<dbReference type="KEGG" id="ncon:LC1Nh_0428"/>
<feature type="region of interest" description="Disordered" evidence="1">
    <location>
        <begin position="189"/>
        <end position="231"/>
    </location>
</feature>
<reference evidence="3" key="1">
    <citation type="submission" date="2019-05" db="EMBL/GenBank/DDBJ databases">
        <title>Candidatus Nanohalobium constans, a novel model system to study the DPANN nano-sized archaea: genomic and physiological characterization of a nanoarchaeon co-cultured with its chitinotrophic host.</title>
        <authorList>
            <person name="La Cono V."/>
            <person name="Arcadi E."/>
            <person name="Crisafi F."/>
            <person name="Denaro R."/>
            <person name="La Spada G."/>
            <person name="Messina E."/>
            <person name="Smedile F."/>
            <person name="Toshchakov S.V."/>
            <person name="Shevchenko M.A."/>
            <person name="Golyshin P.N."/>
            <person name="Golyshina O.V."/>
            <person name="Ferrer M."/>
            <person name="Rohde M."/>
            <person name="Mushegian A."/>
            <person name="Sorokin D.Y."/>
            <person name="Giuliano L."/>
            <person name="Yakimov M.M."/>
        </authorList>
    </citation>
    <scope>NUCLEOTIDE SEQUENCE [LARGE SCALE GENOMIC DNA]</scope>
    <source>
        <strain evidence="3">LC1Nh</strain>
    </source>
</reference>
<dbReference type="AlphaFoldDB" id="A0A5Q0UHF8"/>
<dbReference type="GeneID" id="42364812"/>
<dbReference type="Proteomes" id="UP000377803">
    <property type="component" value="Chromosome"/>
</dbReference>
<dbReference type="EMBL" id="CP040089">
    <property type="protein sequence ID" value="QGA80329.1"/>
    <property type="molecule type" value="Genomic_DNA"/>
</dbReference>
<evidence type="ECO:0000256" key="1">
    <source>
        <dbReference type="SAM" id="MobiDB-lite"/>
    </source>
</evidence>
<feature type="compositionally biased region" description="Polar residues" evidence="1">
    <location>
        <begin position="206"/>
        <end position="231"/>
    </location>
</feature>